<keyword evidence="7" id="KW-1133">Transmembrane helix</keyword>
<dbReference type="Pfam" id="PF02518">
    <property type="entry name" value="HATPase_c"/>
    <property type="match status" value="1"/>
</dbReference>
<evidence type="ECO:0000259" key="8">
    <source>
        <dbReference type="PROSITE" id="PS50109"/>
    </source>
</evidence>
<feature type="domain" description="Histidine kinase" evidence="8">
    <location>
        <begin position="535"/>
        <end position="767"/>
    </location>
</feature>
<dbReference type="InterPro" id="IPR036890">
    <property type="entry name" value="HATPase_C_sf"/>
</dbReference>
<keyword evidence="7" id="KW-0812">Transmembrane</keyword>
<dbReference type="Gene3D" id="1.10.287.130">
    <property type="match status" value="1"/>
</dbReference>
<gene>
    <name evidence="10" type="ORF">F0L46_06480</name>
</gene>
<dbReference type="AlphaFoldDB" id="A0A5B2VIU4"/>
<dbReference type="InterPro" id="IPR036097">
    <property type="entry name" value="HisK_dim/P_sf"/>
</dbReference>
<dbReference type="PROSITE" id="PS50109">
    <property type="entry name" value="HIS_KIN"/>
    <property type="match status" value="1"/>
</dbReference>
<keyword evidence="5" id="KW-0808">Transferase</keyword>
<evidence type="ECO:0000313" key="11">
    <source>
        <dbReference type="Proteomes" id="UP000323142"/>
    </source>
</evidence>
<evidence type="ECO:0000256" key="2">
    <source>
        <dbReference type="ARBA" id="ARBA00004370"/>
    </source>
</evidence>
<keyword evidence="11" id="KW-1185">Reference proteome</keyword>
<dbReference type="Pfam" id="PF00672">
    <property type="entry name" value="HAMP"/>
    <property type="match status" value="1"/>
</dbReference>
<feature type="transmembrane region" description="Helical" evidence="7">
    <location>
        <begin position="423"/>
        <end position="443"/>
    </location>
</feature>
<dbReference type="GO" id="GO:0016020">
    <property type="term" value="C:membrane"/>
    <property type="evidence" value="ECO:0007669"/>
    <property type="project" value="UniProtKB-SubCell"/>
</dbReference>
<comment type="subcellular location">
    <subcellularLocation>
        <location evidence="2">Membrane</location>
    </subcellularLocation>
</comment>
<dbReference type="EC" id="2.7.13.3" evidence="3"/>
<evidence type="ECO:0000259" key="9">
    <source>
        <dbReference type="PROSITE" id="PS50885"/>
    </source>
</evidence>
<evidence type="ECO:0000256" key="1">
    <source>
        <dbReference type="ARBA" id="ARBA00000085"/>
    </source>
</evidence>
<dbReference type="InterPro" id="IPR003594">
    <property type="entry name" value="HATPase_dom"/>
</dbReference>
<evidence type="ECO:0000313" key="10">
    <source>
        <dbReference type="EMBL" id="KAA2238117.1"/>
    </source>
</evidence>
<comment type="caution">
    <text evidence="10">The sequence shown here is derived from an EMBL/GenBank/DDBJ whole genome shotgun (WGS) entry which is preliminary data.</text>
</comment>
<protein>
    <recommendedName>
        <fullName evidence="3">histidine kinase</fullName>
        <ecNumber evidence="3">2.7.13.3</ecNumber>
    </recommendedName>
</protein>
<dbReference type="Gene3D" id="6.10.340.10">
    <property type="match status" value="1"/>
</dbReference>
<evidence type="ECO:0000256" key="7">
    <source>
        <dbReference type="SAM" id="Phobius"/>
    </source>
</evidence>
<evidence type="ECO:0000256" key="5">
    <source>
        <dbReference type="ARBA" id="ARBA00022679"/>
    </source>
</evidence>
<reference evidence="10 11" key="1">
    <citation type="submission" date="2019-09" db="EMBL/GenBank/DDBJ databases">
        <title>Salinarimonas rosea gen. nov., sp. nov., a new member of the a-2 subgroup of the Proteobacteria.</title>
        <authorList>
            <person name="Liu J."/>
        </authorList>
    </citation>
    <scope>NUCLEOTIDE SEQUENCE [LARGE SCALE GENOMIC DNA]</scope>
    <source>
        <strain evidence="10 11">BN140002</strain>
    </source>
</reference>
<keyword evidence="7" id="KW-0472">Membrane</keyword>
<dbReference type="PRINTS" id="PR00344">
    <property type="entry name" value="BCTRLSENSOR"/>
</dbReference>
<dbReference type="InterPro" id="IPR003660">
    <property type="entry name" value="HAMP_dom"/>
</dbReference>
<accession>A0A5B2VIU4</accession>
<comment type="catalytic activity">
    <reaction evidence="1">
        <text>ATP + protein L-histidine = ADP + protein N-phospho-L-histidine.</text>
        <dbReference type="EC" id="2.7.13.3"/>
    </reaction>
</comment>
<dbReference type="EMBL" id="VUOA01000015">
    <property type="protein sequence ID" value="KAA2238117.1"/>
    <property type="molecule type" value="Genomic_DNA"/>
</dbReference>
<dbReference type="InterPro" id="IPR005467">
    <property type="entry name" value="His_kinase_dom"/>
</dbReference>
<keyword evidence="6 10" id="KW-0418">Kinase</keyword>
<dbReference type="OrthoDB" id="7568856at2"/>
<keyword evidence="4" id="KW-0597">Phosphoprotein</keyword>
<dbReference type="InterPro" id="IPR004358">
    <property type="entry name" value="Sig_transdc_His_kin-like_C"/>
</dbReference>
<dbReference type="SMART" id="SM00387">
    <property type="entry name" value="HATPase_c"/>
    <property type="match status" value="1"/>
</dbReference>
<dbReference type="SUPFAM" id="SSF47384">
    <property type="entry name" value="Homodimeric domain of signal transducing histidine kinase"/>
    <property type="match status" value="1"/>
</dbReference>
<proteinExistence type="predicted"/>
<dbReference type="Proteomes" id="UP000323142">
    <property type="component" value="Unassembled WGS sequence"/>
</dbReference>
<dbReference type="Gene3D" id="3.30.565.10">
    <property type="entry name" value="Histidine kinase-like ATPase, C-terminal domain"/>
    <property type="match status" value="1"/>
</dbReference>
<dbReference type="SUPFAM" id="SSF158472">
    <property type="entry name" value="HAMP domain-like"/>
    <property type="match status" value="1"/>
</dbReference>
<dbReference type="RefSeq" id="WP_149816245.1">
    <property type="nucleotide sequence ID" value="NZ_VUOA01000015.1"/>
</dbReference>
<dbReference type="SUPFAM" id="SSF55874">
    <property type="entry name" value="ATPase domain of HSP90 chaperone/DNA topoisomerase II/histidine kinase"/>
    <property type="match status" value="1"/>
</dbReference>
<organism evidence="10 11">
    <name type="scientific">Salinarimonas soli</name>
    <dbReference type="NCBI Taxonomy" id="1638099"/>
    <lineage>
        <taxon>Bacteria</taxon>
        <taxon>Pseudomonadati</taxon>
        <taxon>Pseudomonadota</taxon>
        <taxon>Alphaproteobacteria</taxon>
        <taxon>Hyphomicrobiales</taxon>
        <taxon>Salinarimonadaceae</taxon>
        <taxon>Salinarimonas</taxon>
    </lineage>
</organism>
<dbReference type="PANTHER" id="PTHR43065:SF47">
    <property type="match status" value="1"/>
</dbReference>
<dbReference type="PROSITE" id="PS50885">
    <property type="entry name" value="HAMP"/>
    <property type="match status" value="1"/>
</dbReference>
<feature type="transmembrane region" description="Helical" evidence="7">
    <location>
        <begin position="7"/>
        <end position="29"/>
    </location>
</feature>
<evidence type="ECO:0000256" key="6">
    <source>
        <dbReference type="ARBA" id="ARBA00022777"/>
    </source>
</evidence>
<dbReference type="PANTHER" id="PTHR43065">
    <property type="entry name" value="SENSOR HISTIDINE KINASE"/>
    <property type="match status" value="1"/>
</dbReference>
<dbReference type="GO" id="GO:0000155">
    <property type="term" value="F:phosphorelay sensor kinase activity"/>
    <property type="evidence" value="ECO:0007669"/>
    <property type="project" value="InterPro"/>
</dbReference>
<feature type="domain" description="HAMP" evidence="9">
    <location>
        <begin position="444"/>
        <end position="497"/>
    </location>
</feature>
<evidence type="ECO:0000256" key="4">
    <source>
        <dbReference type="ARBA" id="ARBA00022553"/>
    </source>
</evidence>
<reference evidence="10 11" key="2">
    <citation type="submission" date="2019-09" db="EMBL/GenBank/DDBJ databases">
        <authorList>
            <person name="Jin C."/>
        </authorList>
    </citation>
    <scope>NUCLEOTIDE SEQUENCE [LARGE SCALE GENOMIC DNA]</scope>
    <source>
        <strain evidence="10 11">BN140002</strain>
    </source>
</reference>
<name>A0A5B2VIU4_9HYPH</name>
<evidence type="ECO:0000256" key="3">
    <source>
        <dbReference type="ARBA" id="ARBA00012438"/>
    </source>
</evidence>
<sequence>MRIRSRVALVGGIPITVAAAIAVVAWLLLGEADRARSGAAHAGSIYRDLLGTITERNTFIGAVPASRSQNSLRFEAFAASASIRLRALQEIARDTSNRAVAEATDVALVRYREQMRTLADVTAGNDRLIAEMANRAEALIRLTDQARERQHASNSDIIASLAEGDRKLRIARDVVDHAHELRAAIGAVALDDKTVEGAAPGDARRTVERQLTFSVARMRNSAGELVSLLRNDGRETAADTLEGLIKAYEGEIARWMGDERAPHDRGPQQRLADWAERTIKINATEYRALHEEVAQLLTYSVSAAETEQATQNIAIGSLKLSRRSAEALAGRDVASVQAILDESRTLSGTVSALPISPLIQTAMVDAIASWRDGLATTGEGLRRQNGIISEMDSIAVDMIDRASRLNDIFAHDADRIGQFVRKMLAFGAAVGLLLGAFTAFLVARSITEPLKRLQERMLRLAEDPAAGPIPEASRRDELGAMARAANFFVLELGRRENELRKAKNRADATLLELRETQASLIQAEKLGSLGQLVAGVAHEINTPLGLALTMSTSVDGEVQRFAERSRDGRLTRSDLNRLVQRLTEGSKLLLGNLVRAIDLVQSFKQVAADQASGEARRFEIAAWLGEILTSLGPALRKTPHQVSVSCPPDIVLETYPGALAQVVTNLIMNAVTHAFPGDRAGFIEIKVTPLREGMVRMTFRDDGVGVSPANRARLFDPFFTTRRDKGSTGLGLHIVYNLVTASLQGSIAVESEPGRGTTFIIDLPLRVKSSEPDGARAGEPVAEGV</sequence>